<evidence type="ECO:0000259" key="6">
    <source>
        <dbReference type="Pfam" id="PF00496"/>
    </source>
</evidence>
<proteinExistence type="inferred from homology"/>
<dbReference type="GO" id="GO:1904680">
    <property type="term" value="F:peptide transmembrane transporter activity"/>
    <property type="evidence" value="ECO:0007669"/>
    <property type="project" value="TreeGrafter"/>
</dbReference>
<accession>A0A2W7NA50</accession>
<evidence type="ECO:0000256" key="3">
    <source>
        <dbReference type="ARBA" id="ARBA00022448"/>
    </source>
</evidence>
<dbReference type="Gene3D" id="3.10.105.10">
    <property type="entry name" value="Dipeptide-binding Protein, Domain 3"/>
    <property type="match status" value="1"/>
</dbReference>
<dbReference type="SUPFAM" id="SSF53850">
    <property type="entry name" value="Periplasmic binding protein-like II"/>
    <property type="match status" value="1"/>
</dbReference>
<evidence type="ECO:0000256" key="4">
    <source>
        <dbReference type="ARBA" id="ARBA00022729"/>
    </source>
</evidence>
<name>A0A2W7NA50_9RHOB</name>
<evidence type="ECO:0000256" key="5">
    <source>
        <dbReference type="SAM" id="SignalP"/>
    </source>
</evidence>
<dbReference type="PANTHER" id="PTHR30290">
    <property type="entry name" value="PERIPLASMIC BINDING COMPONENT OF ABC TRANSPORTER"/>
    <property type="match status" value="1"/>
</dbReference>
<organism evidence="7 8">
    <name type="scientific">Palleronia aestuarii</name>
    <dbReference type="NCBI Taxonomy" id="568105"/>
    <lineage>
        <taxon>Bacteria</taxon>
        <taxon>Pseudomonadati</taxon>
        <taxon>Pseudomonadota</taxon>
        <taxon>Alphaproteobacteria</taxon>
        <taxon>Rhodobacterales</taxon>
        <taxon>Roseobacteraceae</taxon>
        <taxon>Palleronia</taxon>
    </lineage>
</organism>
<feature type="chain" id="PRO_5015957332" evidence="5">
    <location>
        <begin position="22"/>
        <end position="521"/>
    </location>
</feature>
<dbReference type="InterPro" id="IPR039424">
    <property type="entry name" value="SBP_5"/>
</dbReference>
<comment type="caution">
    <text evidence="7">The sequence shown here is derived from an EMBL/GenBank/DDBJ whole genome shotgun (WGS) entry which is preliminary data.</text>
</comment>
<reference evidence="7 8" key="1">
    <citation type="submission" date="2018-06" db="EMBL/GenBank/DDBJ databases">
        <title>Genomic Encyclopedia of Archaeal and Bacterial Type Strains, Phase II (KMG-II): from individual species to whole genera.</title>
        <authorList>
            <person name="Goeker M."/>
        </authorList>
    </citation>
    <scope>NUCLEOTIDE SEQUENCE [LARGE SCALE GENOMIC DNA]</scope>
    <source>
        <strain evidence="7 8">DSM 22009</strain>
    </source>
</reference>
<gene>
    <name evidence="7" type="ORF">LX81_03068</name>
</gene>
<protein>
    <submittedName>
        <fullName evidence="7">Peptide/nickel transport system substrate-binding protein</fullName>
    </submittedName>
</protein>
<dbReference type="CDD" id="cd08518">
    <property type="entry name" value="PBP2_NikA_DppA_OppA_like_19"/>
    <property type="match status" value="1"/>
</dbReference>
<comment type="subcellular location">
    <subcellularLocation>
        <location evidence="1">Periplasm</location>
    </subcellularLocation>
</comment>
<keyword evidence="4 5" id="KW-0732">Signal</keyword>
<evidence type="ECO:0000256" key="2">
    <source>
        <dbReference type="ARBA" id="ARBA00005695"/>
    </source>
</evidence>
<keyword evidence="8" id="KW-1185">Reference proteome</keyword>
<dbReference type="Pfam" id="PF00496">
    <property type="entry name" value="SBP_bac_5"/>
    <property type="match status" value="1"/>
</dbReference>
<dbReference type="OrthoDB" id="9803988at2"/>
<dbReference type="InterPro" id="IPR000914">
    <property type="entry name" value="SBP_5_dom"/>
</dbReference>
<dbReference type="AlphaFoldDB" id="A0A2W7NA50"/>
<evidence type="ECO:0000256" key="1">
    <source>
        <dbReference type="ARBA" id="ARBA00004418"/>
    </source>
</evidence>
<feature type="signal peptide" evidence="5">
    <location>
        <begin position="1"/>
        <end position="21"/>
    </location>
</feature>
<evidence type="ECO:0000313" key="7">
    <source>
        <dbReference type="EMBL" id="PZX13734.1"/>
    </source>
</evidence>
<dbReference type="EMBL" id="QKZL01000016">
    <property type="protein sequence ID" value="PZX13734.1"/>
    <property type="molecule type" value="Genomic_DNA"/>
</dbReference>
<dbReference type="PANTHER" id="PTHR30290:SF9">
    <property type="entry name" value="OLIGOPEPTIDE-BINDING PROTEIN APPA"/>
    <property type="match status" value="1"/>
</dbReference>
<sequence length="521" mass="55244">MTKLTAAVLCAAVFLSAPLSARPLVLAVGGEPDGGFDPLTGWGRYGNPLFQSTLLKRDADLTLEGDLATDWGLSEDGLIWSVTLREDARFSDGAPVTAEDVAFTFNTARDAGGLVDLQDFVAARATGPFTVDLELSAPRISFASRLATLGIVPAKSYGPGYAREPIGSGPFRMVEWQEGAQLVVEPNPYWHGGEVPFERVSFVFGSEDAGLALARTGVADVVAVPASQADAPPEGMRALHIETVDNRGLMFPMRPDTGERSAGGAPIGNDVTADRAIRVAVNQALDRDALVALALGGHGRPATGPADGLPWDNPDAGLAGNDPDAARATLEAAGWVDADGDGTREKDGLPARFAIVYPSSDSTRQALALGAAQQLRGIGITAEPAGRSWDEIGAMMHSNVVVFGWGAHDPSEVYNLYHGRFAAIDDFNPGYYDNPAVNAHLEAAESANDFAASLPHWRAAAWDGETGFGPRGDAAWAWMVNLEHSYWVSECLDMGPMQIHPHGHGFPITHDLPGWRWTCAE</sequence>
<comment type="similarity">
    <text evidence="2">Belongs to the bacterial solute-binding protein 5 family.</text>
</comment>
<feature type="domain" description="Solute-binding protein family 5" evidence="6">
    <location>
        <begin position="63"/>
        <end position="417"/>
    </location>
</feature>
<dbReference type="RefSeq" id="WP_111538220.1">
    <property type="nucleotide sequence ID" value="NZ_QKZL01000016.1"/>
</dbReference>
<dbReference type="GO" id="GO:0015833">
    <property type="term" value="P:peptide transport"/>
    <property type="evidence" value="ECO:0007669"/>
    <property type="project" value="TreeGrafter"/>
</dbReference>
<evidence type="ECO:0000313" key="8">
    <source>
        <dbReference type="Proteomes" id="UP000248916"/>
    </source>
</evidence>
<keyword evidence="3" id="KW-0813">Transport</keyword>
<dbReference type="Gene3D" id="3.40.190.10">
    <property type="entry name" value="Periplasmic binding protein-like II"/>
    <property type="match status" value="1"/>
</dbReference>
<dbReference type="Proteomes" id="UP000248916">
    <property type="component" value="Unassembled WGS sequence"/>
</dbReference>